<accession>A0ABQ5AJ92</accession>
<proteinExistence type="predicted"/>
<dbReference type="EMBL" id="BQNB010012969">
    <property type="protein sequence ID" value="GJT10198.1"/>
    <property type="molecule type" value="Genomic_DNA"/>
</dbReference>
<comment type="caution">
    <text evidence="2">The sequence shown here is derived from an EMBL/GenBank/DDBJ whole genome shotgun (WGS) entry which is preliminary data.</text>
</comment>
<name>A0ABQ5AJ92_9ASTR</name>
<evidence type="ECO:0008006" key="6">
    <source>
        <dbReference type="Google" id="ProtNLM"/>
    </source>
</evidence>
<sequence>MKYLCFVLLKTTVIAEREKRRYMDCSFMFEVVPVRSAAIRLYIVPTVLLVCSREKGVRSEVRDSSEVRRENSRDQCSRRYVRVVSSRNAEDPLRAREI</sequence>
<dbReference type="EMBL" id="BQNB010010982">
    <property type="protein sequence ID" value="GJS84540.1"/>
    <property type="molecule type" value="Genomic_DNA"/>
</dbReference>
<evidence type="ECO:0000313" key="1">
    <source>
        <dbReference type="EMBL" id="GJS84540.1"/>
    </source>
</evidence>
<reference evidence="2" key="2">
    <citation type="submission" date="2022-01" db="EMBL/GenBank/DDBJ databases">
        <authorList>
            <person name="Yamashiro T."/>
            <person name="Shiraishi A."/>
            <person name="Satake H."/>
            <person name="Nakayama K."/>
        </authorList>
    </citation>
    <scope>NUCLEOTIDE SEQUENCE</scope>
</reference>
<dbReference type="EMBL" id="BQNB010012240">
    <property type="protein sequence ID" value="GJT01029.1"/>
    <property type="molecule type" value="Genomic_DNA"/>
</dbReference>
<reference evidence="2" key="1">
    <citation type="journal article" date="2022" name="Int. J. Mol. Sci.">
        <title>Draft Genome of Tanacetum Coccineum: Genomic Comparison of Closely Related Tanacetum-Family Plants.</title>
        <authorList>
            <person name="Yamashiro T."/>
            <person name="Shiraishi A."/>
            <person name="Nakayama K."/>
            <person name="Satake H."/>
        </authorList>
    </citation>
    <scope>NUCLEOTIDE SEQUENCE</scope>
</reference>
<dbReference type="Proteomes" id="UP001151760">
    <property type="component" value="Unassembled WGS sequence"/>
</dbReference>
<gene>
    <name evidence="1" type="ORF">Tco_0751081</name>
    <name evidence="2" type="ORF">Tco_0822198</name>
    <name evidence="3" type="ORF">Tco_0857240</name>
    <name evidence="4" type="ORF">Tco_1122803</name>
</gene>
<protein>
    <recommendedName>
        <fullName evidence="6">Secreted protein</fullName>
    </recommendedName>
</protein>
<keyword evidence="5" id="KW-1185">Reference proteome</keyword>
<dbReference type="EMBL" id="BQNB010021435">
    <property type="protein sequence ID" value="GJU06373.1"/>
    <property type="molecule type" value="Genomic_DNA"/>
</dbReference>
<evidence type="ECO:0000313" key="2">
    <source>
        <dbReference type="EMBL" id="GJT01029.1"/>
    </source>
</evidence>
<evidence type="ECO:0000313" key="3">
    <source>
        <dbReference type="EMBL" id="GJT10198.1"/>
    </source>
</evidence>
<organism evidence="2 5">
    <name type="scientific">Tanacetum coccineum</name>
    <dbReference type="NCBI Taxonomy" id="301880"/>
    <lineage>
        <taxon>Eukaryota</taxon>
        <taxon>Viridiplantae</taxon>
        <taxon>Streptophyta</taxon>
        <taxon>Embryophyta</taxon>
        <taxon>Tracheophyta</taxon>
        <taxon>Spermatophyta</taxon>
        <taxon>Magnoliopsida</taxon>
        <taxon>eudicotyledons</taxon>
        <taxon>Gunneridae</taxon>
        <taxon>Pentapetalae</taxon>
        <taxon>asterids</taxon>
        <taxon>campanulids</taxon>
        <taxon>Asterales</taxon>
        <taxon>Asteraceae</taxon>
        <taxon>Asteroideae</taxon>
        <taxon>Anthemideae</taxon>
        <taxon>Anthemidinae</taxon>
        <taxon>Tanacetum</taxon>
    </lineage>
</organism>
<evidence type="ECO:0000313" key="4">
    <source>
        <dbReference type="EMBL" id="GJU06373.1"/>
    </source>
</evidence>
<evidence type="ECO:0000313" key="5">
    <source>
        <dbReference type="Proteomes" id="UP001151760"/>
    </source>
</evidence>